<dbReference type="RefSeq" id="WP_091831196.1">
    <property type="nucleotide sequence ID" value="NZ_FNZK01000008.1"/>
</dbReference>
<keyword evidence="2" id="KW-0238">DNA-binding</keyword>
<feature type="domain" description="HTH hxlR-type" evidence="4">
    <location>
        <begin position="11"/>
        <end position="109"/>
    </location>
</feature>
<dbReference type="SUPFAM" id="SSF46785">
    <property type="entry name" value="Winged helix' DNA-binding domain"/>
    <property type="match status" value="1"/>
</dbReference>
<sequence>MTKSLYREGSCSVLAVQKIIAGKWKLSILWQLSQGTKRFNQLQKLLSEISQGILTQQLRELEQDGLVHREIYREVPPKVEYSLTTLGESFMPVLATIRNWGDQYLNTRSESHTI</sequence>
<evidence type="ECO:0000256" key="2">
    <source>
        <dbReference type="ARBA" id="ARBA00023125"/>
    </source>
</evidence>
<dbReference type="InterPro" id="IPR036388">
    <property type="entry name" value="WH-like_DNA-bd_sf"/>
</dbReference>
<dbReference type="Pfam" id="PF01638">
    <property type="entry name" value="HxlR"/>
    <property type="match status" value="1"/>
</dbReference>
<dbReference type="InterPro" id="IPR036390">
    <property type="entry name" value="WH_DNA-bd_sf"/>
</dbReference>
<keyword evidence="1" id="KW-0805">Transcription regulation</keyword>
<evidence type="ECO:0000256" key="1">
    <source>
        <dbReference type="ARBA" id="ARBA00023015"/>
    </source>
</evidence>
<accession>A0A1H6Z2H8</accession>
<dbReference type="PANTHER" id="PTHR33204:SF29">
    <property type="entry name" value="TRANSCRIPTIONAL REGULATOR"/>
    <property type="match status" value="1"/>
</dbReference>
<evidence type="ECO:0000259" key="4">
    <source>
        <dbReference type="PROSITE" id="PS51118"/>
    </source>
</evidence>
<reference evidence="5 6" key="1">
    <citation type="submission" date="2016-10" db="EMBL/GenBank/DDBJ databases">
        <authorList>
            <person name="de Groot N.N."/>
        </authorList>
    </citation>
    <scope>NUCLEOTIDE SEQUENCE [LARGE SCALE GENOMIC DNA]</scope>
    <source>
        <strain evidence="5 6">DSM 2179</strain>
    </source>
</reference>
<name>A0A1H6Z2H8_9FIRM</name>
<evidence type="ECO:0000313" key="6">
    <source>
        <dbReference type="Proteomes" id="UP000199662"/>
    </source>
</evidence>
<evidence type="ECO:0000256" key="3">
    <source>
        <dbReference type="ARBA" id="ARBA00023163"/>
    </source>
</evidence>
<dbReference type="InterPro" id="IPR011991">
    <property type="entry name" value="ArsR-like_HTH"/>
</dbReference>
<evidence type="ECO:0000313" key="5">
    <source>
        <dbReference type="EMBL" id="SEJ46886.1"/>
    </source>
</evidence>
<dbReference type="Proteomes" id="UP000199662">
    <property type="component" value="Unassembled WGS sequence"/>
</dbReference>
<dbReference type="InterPro" id="IPR002577">
    <property type="entry name" value="HTH_HxlR"/>
</dbReference>
<dbReference type="PROSITE" id="PS51118">
    <property type="entry name" value="HTH_HXLR"/>
    <property type="match status" value="1"/>
</dbReference>
<keyword evidence="3" id="KW-0804">Transcription</keyword>
<dbReference type="GO" id="GO:0003677">
    <property type="term" value="F:DNA binding"/>
    <property type="evidence" value="ECO:0007669"/>
    <property type="project" value="UniProtKB-KW"/>
</dbReference>
<dbReference type="STRING" id="84035.SAMN05660742_10890"/>
<protein>
    <submittedName>
        <fullName evidence="5">Transcriptional regulator, HxlR family</fullName>
    </submittedName>
</protein>
<dbReference type="AlphaFoldDB" id="A0A1H6Z2H8"/>
<dbReference type="Gene3D" id="1.10.10.10">
    <property type="entry name" value="Winged helix-like DNA-binding domain superfamily/Winged helix DNA-binding domain"/>
    <property type="match status" value="1"/>
</dbReference>
<dbReference type="EMBL" id="FNZK01000008">
    <property type="protein sequence ID" value="SEJ46886.1"/>
    <property type="molecule type" value="Genomic_DNA"/>
</dbReference>
<keyword evidence="6" id="KW-1185">Reference proteome</keyword>
<dbReference type="PANTHER" id="PTHR33204">
    <property type="entry name" value="TRANSCRIPTIONAL REGULATOR, MARR FAMILY"/>
    <property type="match status" value="1"/>
</dbReference>
<dbReference type="CDD" id="cd00090">
    <property type="entry name" value="HTH_ARSR"/>
    <property type="match status" value="1"/>
</dbReference>
<proteinExistence type="predicted"/>
<organism evidence="5 6">
    <name type="scientific">Propionispira arboris</name>
    <dbReference type="NCBI Taxonomy" id="84035"/>
    <lineage>
        <taxon>Bacteria</taxon>
        <taxon>Bacillati</taxon>
        <taxon>Bacillota</taxon>
        <taxon>Negativicutes</taxon>
        <taxon>Selenomonadales</taxon>
        <taxon>Selenomonadaceae</taxon>
        <taxon>Propionispira</taxon>
    </lineage>
</organism>
<gene>
    <name evidence="5" type="ORF">SAMN05660742_10890</name>
</gene>